<keyword evidence="1" id="KW-0802">TPR repeat</keyword>
<keyword evidence="4" id="KW-1185">Reference proteome</keyword>
<dbReference type="InterPro" id="IPR011990">
    <property type="entry name" value="TPR-like_helical_dom_sf"/>
</dbReference>
<dbReference type="InterPro" id="IPR003107">
    <property type="entry name" value="HAT"/>
</dbReference>
<dbReference type="PROSITE" id="PS50005">
    <property type="entry name" value="TPR"/>
    <property type="match status" value="1"/>
</dbReference>
<dbReference type="GO" id="GO:0006397">
    <property type="term" value="P:mRNA processing"/>
    <property type="evidence" value="ECO:0007669"/>
    <property type="project" value="InterPro"/>
</dbReference>
<evidence type="ECO:0008006" key="5">
    <source>
        <dbReference type="Google" id="ProtNLM"/>
    </source>
</evidence>
<feature type="compositionally biased region" description="Low complexity" evidence="2">
    <location>
        <begin position="174"/>
        <end position="186"/>
    </location>
</feature>
<dbReference type="InterPro" id="IPR019734">
    <property type="entry name" value="TPR_rpt"/>
</dbReference>
<dbReference type="SUPFAM" id="SSF48452">
    <property type="entry name" value="TPR-like"/>
    <property type="match status" value="2"/>
</dbReference>
<reference evidence="3" key="1">
    <citation type="journal article" date="2021" name="Proc. Natl. Acad. Sci. U.S.A.">
        <title>Three genomes in the algal genus Volvox reveal the fate of a haploid sex-determining region after a transition to homothallism.</title>
        <authorList>
            <person name="Yamamoto K."/>
            <person name="Hamaji T."/>
            <person name="Kawai-Toyooka H."/>
            <person name="Matsuzaki R."/>
            <person name="Takahashi F."/>
            <person name="Nishimura Y."/>
            <person name="Kawachi M."/>
            <person name="Noguchi H."/>
            <person name="Minakuchi Y."/>
            <person name="Umen J.G."/>
            <person name="Toyoda A."/>
            <person name="Nozaki H."/>
        </authorList>
    </citation>
    <scope>NUCLEOTIDE SEQUENCE</scope>
    <source>
        <strain evidence="3">NIES-3780</strain>
    </source>
</reference>
<feature type="region of interest" description="Disordered" evidence="2">
    <location>
        <begin position="306"/>
        <end position="387"/>
    </location>
</feature>
<dbReference type="EMBL" id="BNCO01000033">
    <property type="protein sequence ID" value="GIL59152.1"/>
    <property type="molecule type" value="Genomic_DNA"/>
</dbReference>
<feature type="region of interest" description="Disordered" evidence="2">
    <location>
        <begin position="83"/>
        <end position="186"/>
    </location>
</feature>
<feature type="compositionally biased region" description="Low complexity" evidence="2">
    <location>
        <begin position="326"/>
        <end position="340"/>
    </location>
</feature>
<evidence type="ECO:0000256" key="1">
    <source>
        <dbReference type="PROSITE-ProRule" id="PRU00339"/>
    </source>
</evidence>
<dbReference type="InterPro" id="IPR044624">
    <property type="entry name" value="Mbb1-like"/>
</dbReference>
<dbReference type="AlphaFoldDB" id="A0A8J4F4A5"/>
<feature type="region of interest" description="Disordered" evidence="2">
    <location>
        <begin position="199"/>
        <end position="232"/>
    </location>
</feature>
<protein>
    <recommendedName>
        <fullName evidence="5">PsbB mRNA maturation factor Mbb1</fullName>
    </recommendedName>
</protein>
<evidence type="ECO:0000313" key="4">
    <source>
        <dbReference type="Proteomes" id="UP000747399"/>
    </source>
</evidence>
<dbReference type="Proteomes" id="UP000747399">
    <property type="component" value="Unassembled WGS sequence"/>
</dbReference>
<evidence type="ECO:0000313" key="3">
    <source>
        <dbReference type="EMBL" id="GIL59152.1"/>
    </source>
</evidence>
<dbReference type="Pfam" id="PF13432">
    <property type="entry name" value="TPR_16"/>
    <property type="match status" value="3"/>
</dbReference>
<feature type="region of interest" description="Disordered" evidence="2">
    <location>
        <begin position="756"/>
        <end position="783"/>
    </location>
</feature>
<feature type="compositionally biased region" description="Polar residues" evidence="2">
    <location>
        <begin position="211"/>
        <end position="224"/>
    </location>
</feature>
<proteinExistence type="predicted"/>
<gene>
    <name evidence="3" type="ORF">Vafri_14067</name>
</gene>
<dbReference type="SMART" id="SM00028">
    <property type="entry name" value="TPR"/>
    <property type="match status" value="11"/>
</dbReference>
<organism evidence="3 4">
    <name type="scientific">Volvox africanus</name>
    <dbReference type="NCBI Taxonomy" id="51714"/>
    <lineage>
        <taxon>Eukaryota</taxon>
        <taxon>Viridiplantae</taxon>
        <taxon>Chlorophyta</taxon>
        <taxon>core chlorophytes</taxon>
        <taxon>Chlorophyceae</taxon>
        <taxon>CS clade</taxon>
        <taxon>Chlamydomonadales</taxon>
        <taxon>Volvocaceae</taxon>
        <taxon>Volvox</taxon>
    </lineage>
</organism>
<feature type="compositionally biased region" description="Basic and acidic residues" evidence="2">
    <location>
        <begin position="89"/>
        <end position="98"/>
    </location>
</feature>
<feature type="repeat" description="TPR" evidence="1">
    <location>
        <begin position="480"/>
        <end position="513"/>
    </location>
</feature>
<dbReference type="GO" id="GO:0003727">
    <property type="term" value="F:single-stranded RNA binding"/>
    <property type="evidence" value="ECO:0007669"/>
    <property type="project" value="TreeGrafter"/>
</dbReference>
<feature type="compositionally biased region" description="Polar residues" evidence="2">
    <location>
        <begin position="139"/>
        <end position="149"/>
    </location>
</feature>
<dbReference type="PANTHER" id="PTHR44917:SF1">
    <property type="entry name" value="PROTEIN HIGH CHLOROPHYLL FLUORESCENT 107"/>
    <property type="match status" value="1"/>
</dbReference>
<accession>A0A8J4F4A5</accession>
<comment type="caution">
    <text evidence="3">The sequence shown here is derived from an EMBL/GenBank/DDBJ whole genome shotgun (WGS) entry which is preliminary data.</text>
</comment>
<dbReference type="Gene3D" id="1.25.40.10">
    <property type="entry name" value="Tetratricopeptide repeat domain"/>
    <property type="match status" value="4"/>
</dbReference>
<sequence>MQPTYKCVCGTRRSLPSCVEFFPWRWAVGAPRGSEAGVSSGLWASPFHPAAPFSTPKNSRASLATTGAPAVPASTSVTVIASATKPKARKSEKPKLDNDCSYEDESLAKDDSDGQSALSRWNRAGSNPDDGDNWREPDQTLNLEASTASSDRKLIPVLRRPRRPKIGPSNPISTATATAETATAETATAETATAETATANAAASGHPAIQRNGSSGLSAVSSTPARPVSPATGVNTKAAAAAATAAKWKARAATAAGLVPAAGMVIAAGAAAAAAAQTGTTGSTLLQADGAFRGGRVVLNPFRDANTTAEPNSAAIPQGIEDSNGSSSDSSSSSSSSSSSVASQIRRADWSSGVPMAGGADGRTYTTRLDGREDAGAGFVTPTTGTEQQRHLDELLSFLGPEGNAPTGPRAAAPLQRKVKRLRQSGRLAEALELSYAGMSHFPLVRSFWASAAALELRIGRVEAAQEVLDEALGRWPGNASLLLTLGLMHASQRDYEAASYAFRTALEREPGNAAVLHAWASAEVAKGDLVAARSRFRAATAAKPDMIYSYTSLARLEAAAGDEAAARQHFKDGHAADPTHVPLLHAWATFELNCDKQSTARRLLTQALELDPAHVPSWMAMGTLEWRQGNPAKAREVFEKGLSVVGPSAPLLSALADLELRQMNIKNARELFSRLRTSTPRHVPSLLLEAKMEHRAGNRLRAQQLYLEAAASVAAGVVRGSEGRGLQTPSPATAVAPVTSPDALCDLVVALRQQQGRHHQQQQQQQQQLGREGRWREAGGSRGGANAAAPYAAVLHACAQMLLVEGDLAMAEELLLAVEAVEPNNGHMCHTRGLLCQREGTLTAAEQWFRRGLDCRTSCDGALLCYEGLAELLAFQGRKEEARGVWQAGAAAVQPPTSRFLRQAALFEKKERNWTAAAALFADAVRRDPQDYRSWLQWGVFESRQRNWEAAERCFQRGTSVAPGYPYLWLAYVSSLVAQRRISDARIVLRTATQHCPRHAQLWMEWALVEAAAGNAEMARQLFERGAEVPSNYQHEPLYQAWAAFEAKMGNGDFAAQLIQRAEQVAQDHTARRLAAEIKAVSGSDSGGKVNAAR</sequence>
<dbReference type="GO" id="GO:0003729">
    <property type="term" value="F:mRNA binding"/>
    <property type="evidence" value="ECO:0007669"/>
    <property type="project" value="InterPro"/>
</dbReference>
<dbReference type="SMART" id="SM00386">
    <property type="entry name" value="HAT"/>
    <property type="match status" value="10"/>
</dbReference>
<evidence type="ECO:0000256" key="2">
    <source>
        <dbReference type="SAM" id="MobiDB-lite"/>
    </source>
</evidence>
<name>A0A8J4F4A5_9CHLO</name>
<dbReference type="PANTHER" id="PTHR44917">
    <property type="entry name" value="PROTEIN HIGH CHLOROPHYLL FLUORESCENT 107"/>
    <property type="match status" value="1"/>
</dbReference>
<dbReference type="GO" id="GO:0006417">
    <property type="term" value="P:regulation of translation"/>
    <property type="evidence" value="ECO:0007669"/>
    <property type="project" value="TreeGrafter"/>
</dbReference>
<feature type="compositionally biased region" description="Low complexity" evidence="2">
    <location>
        <begin position="762"/>
        <end position="771"/>
    </location>
</feature>